<reference evidence="1 2" key="1">
    <citation type="journal article" date="2015" name="Environ. Microbiol.">
        <title>Genome analyses suggest the presence of polyploidy and recent human-driven expansions in eight global populations of the honeybee pathogen Nosema ceranae.</title>
        <authorList>
            <person name="Pelin A."/>
            <person name="Selman M."/>
            <person name="Aris-Brosou S."/>
            <person name="Farinelli L."/>
            <person name="Corradi N."/>
        </authorList>
    </citation>
    <scope>NUCLEOTIDE SEQUENCE [LARGE SCALE GENOMIC DNA]</scope>
    <source>
        <strain evidence="1 2">PA08 1199</strain>
    </source>
</reference>
<dbReference type="VEuPathDB" id="MicrosporidiaDB:AAJ76_394000971"/>
<evidence type="ECO:0000313" key="2">
    <source>
        <dbReference type="Proteomes" id="UP000034350"/>
    </source>
</evidence>
<sequence length="49" mass="5795">MAFNIFETKKKDLVILGIGYFTRKIFEKSLKSKKSLKTPDFIKKVHTEF</sequence>
<name>A0A0F9WKC5_9MICR</name>
<organism evidence="1 2">
    <name type="scientific">Vairimorpha ceranae</name>
    <dbReference type="NCBI Taxonomy" id="40302"/>
    <lineage>
        <taxon>Eukaryota</taxon>
        <taxon>Fungi</taxon>
        <taxon>Fungi incertae sedis</taxon>
        <taxon>Microsporidia</taxon>
        <taxon>Nosematidae</taxon>
        <taxon>Vairimorpha</taxon>
    </lineage>
</organism>
<gene>
    <name evidence="1" type="ORF">AAJ76_394000971</name>
</gene>
<accession>A0A0F9WKC5</accession>
<protein>
    <submittedName>
        <fullName evidence="1">Uncharacterized protein</fullName>
    </submittedName>
</protein>
<comment type="caution">
    <text evidence="1">The sequence shown here is derived from an EMBL/GenBank/DDBJ whole genome shotgun (WGS) entry which is preliminary data.</text>
</comment>
<evidence type="ECO:0000313" key="1">
    <source>
        <dbReference type="EMBL" id="KKO73603.1"/>
    </source>
</evidence>
<dbReference type="RefSeq" id="XP_024329345.1">
    <property type="nucleotide sequence ID" value="XM_024475450.1"/>
</dbReference>
<proteinExistence type="predicted"/>
<dbReference type="AlphaFoldDB" id="A0A0F9WKC5"/>
<dbReference type="GeneID" id="36320393"/>
<keyword evidence="2" id="KW-1185">Reference proteome</keyword>
<dbReference type="EMBL" id="JPQZ01000394">
    <property type="protein sequence ID" value="KKO73603.1"/>
    <property type="molecule type" value="Genomic_DNA"/>
</dbReference>
<dbReference type="Proteomes" id="UP000034350">
    <property type="component" value="Unassembled WGS sequence"/>
</dbReference>